<name>A0A318ZJL7_9EURO</name>
<dbReference type="PANTHER" id="PTHR43233">
    <property type="entry name" value="FAMILY N-ACETYLTRANSFERASE, PUTATIVE (AFU_ORTHOLOGUE AFUA_6G03350)-RELATED"/>
    <property type="match status" value="1"/>
</dbReference>
<dbReference type="RefSeq" id="XP_025426440.1">
    <property type="nucleotide sequence ID" value="XM_025576103.1"/>
</dbReference>
<reference evidence="2 3" key="1">
    <citation type="submission" date="2016-12" db="EMBL/GenBank/DDBJ databases">
        <title>The genomes of Aspergillus section Nigri reveals drivers in fungal speciation.</title>
        <authorList>
            <consortium name="DOE Joint Genome Institute"/>
            <person name="Vesth T.C."/>
            <person name="Nybo J."/>
            <person name="Theobald S."/>
            <person name="Brandl J."/>
            <person name="Frisvad J.C."/>
            <person name="Nielsen K.F."/>
            <person name="Lyhne E.K."/>
            <person name="Kogle M.E."/>
            <person name="Kuo A."/>
            <person name="Riley R."/>
            <person name="Clum A."/>
            <person name="Nolan M."/>
            <person name="Lipzen A."/>
            <person name="Salamov A."/>
            <person name="Henrissat B."/>
            <person name="Wiebenga A."/>
            <person name="De Vries R.P."/>
            <person name="Grigoriev I.V."/>
            <person name="Mortensen U.H."/>
            <person name="Andersen M.R."/>
            <person name="Baker S.E."/>
        </authorList>
    </citation>
    <scope>NUCLEOTIDE SEQUENCE [LARGE SCALE GENOMIC DNA]</scope>
    <source>
        <strain evidence="2 3">JOP 1030-1</strain>
    </source>
</reference>
<dbReference type="AlphaFoldDB" id="A0A318ZJL7"/>
<dbReference type="InterPro" id="IPR000182">
    <property type="entry name" value="GNAT_dom"/>
</dbReference>
<evidence type="ECO:0000259" key="1">
    <source>
        <dbReference type="Pfam" id="PF13508"/>
    </source>
</evidence>
<dbReference type="GO" id="GO:0016747">
    <property type="term" value="F:acyltransferase activity, transferring groups other than amino-acyl groups"/>
    <property type="evidence" value="ECO:0007669"/>
    <property type="project" value="InterPro"/>
</dbReference>
<dbReference type="CDD" id="cd04301">
    <property type="entry name" value="NAT_SF"/>
    <property type="match status" value="1"/>
</dbReference>
<sequence length="167" mass="18167">MSLPTDPKQWVKERFLISTDKNLLSPTAINHAFAQDCLYWANPVPEEVLRSLIENSFCFGLYQVNAPPFQDGDHHDAALQKPDAAHVEQIGFARLITDGVTFAYLTDLYVLPEYQGHGLGGWLIDCVDEGSPSVAALAVVHVADLGCEEPSLLRESAGDGGPRVGGY</sequence>
<accession>A0A318ZJL7</accession>
<dbReference type="Pfam" id="PF13508">
    <property type="entry name" value="Acetyltransf_7"/>
    <property type="match status" value="1"/>
</dbReference>
<dbReference type="STRING" id="1450539.A0A318ZJL7"/>
<protein>
    <recommendedName>
        <fullName evidence="1">N-acetyltransferase domain-containing protein</fullName>
    </recommendedName>
</protein>
<evidence type="ECO:0000313" key="2">
    <source>
        <dbReference type="EMBL" id="PYH40458.1"/>
    </source>
</evidence>
<feature type="domain" description="N-acetyltransferase" evidence="1">
    <location>
        <begin position="88"/>
        <end position="127"/>
    </location>
</feature>
<dbReference type="SUPFAM" id="SSF55729">
    <property type="entry name" value="Acyl-CoA N-acyltransferases (Nat)"/>
    <property type="match status" value="1"/>
</dbReference>
<dbReference type="GeneID" id="37077331"/>
<dbReference type="EMBL" id="KZ821285">
    <property type="protein sequence ID" value="PYH40458.1"/>
    <property type="molecule type" value="Genomic_DNA"/>
</dbReference>
<organism evidence="2 3">
    <name type="scientific">Aspergillus saccharolyticus JOP 1030-1</name>
    <dbReference type="NCBI Taxonomy" id="1450539"/>
    <lineage>
        <taxon>Eukaryota</taxon>
        <taxon>Fungi</taxon>
        <taxon>Dikarya</taxon>
        <taxon>Ascomycota</taxon>
        <taxon>Pezizomycotina</taxon>
        <taxon>Eurotiomycetes</taxon>
        <taxon>Eurotiomycetidae</taxon>
        <taxon>Eurotiales</taxon>
        <taxon>Aspergillaceae</taxon>
        <taxon>Aspergillus</taxon>
        <taxon>Aspergillus subgen. Circumdati</taxon>
    </lineage>
</organism>
<gene>
    <name evidence="2" type="ORF">BP01DRAFT_361242</name>
</gene>
<evidence type="ECO:0000313" key="3">
    <source>
        <dbReference type="Proteomes" id="UP000248349"/>
    </source>
</evidence>
<proteinExistence type="predicted"/>
<dbReference type="OrthoDB" id="10039976at2759"/>
<dbReference type="Proteomes" id="UP000248349">
    <property type="component" value="Unassembled WGS sequence"/>
</dbReference>
<dbReference type="Gene3D" id="3.40.630.30">
    <property type="match status" value="1"/>
</dbReference>
<dbReference type="InterPro" id="IPR016181">
    <property type="entry name" value="Acyl_CoA_acyltransferase"/>
</dbReference>
<dbReference type="InterPro" id="IPR053144">
    <property type="entry name" value="Acetyltransferase_Butenolide"/>
</dbReference>
<dbReference type="PANTHER" id="PTHR43233:SF1">
    <property type="entry name" value="FAMILY N-ACETYLTRANSFERASE, PUTATIVE (AFU_ORTHOLOGUE AFUA_6G03350)-RELATED"/>
    <property type="match status" value="1"/>
</dbReference>
<keyword evidence="3" id="KW-1185">Reference proteome</keyword>